<comment type="caution">
    <text evidence="2">The sequence shown here is derived from an EMBL/GenBank/DDBJ whole genome shotgun (WGS) entry which is preliminary data.</text>
</comment>
<dbReference type="CDD" id="cd05403">
    <property type="entry name" value="NT_KNTase_like"/>
    <property type="match status" value="1"/>
</dbReference>
<dbReference type="Pfam" id="PF01909">
    <property type="entry name" value="NTP_transf_2"/>
    <property type="match status" value="1"/>
</dbReference>
<evidence type="ECO:0000313" key="2">
    <source>
        <dbReference type="EMBL" id="PUA31496.1"/>
    </source>
</evidence>
<proteinExistence type="predicted"/>
<dbReference type="InterPro" id="IPR002934">
    <property type="entry name" value="Polymerase_NTP_transf_dom"/>
</dbReference>
<reference evidence="2 3" key="1">
    <citation type="submission" date="2017-04" db="EMBL/GenBank/DDBJ databases">
        <title>Draft Aigarchaeota genome from a New Zealand hot spring.</title>
        <authorList>
            <person name="Reysenbach A.-L."/>
            <person name="Donaho J.A."/>
            <person name="Gerhart J."/>
            <person name="Kelley J.F."/>
            <person name="Kouba K."/>
            <person name="Podar M."/>
            <person name="Stott M."/>
        </authorList>
    </citation>
    <scope>NUCLEOTIDE SEQUENCE [LARGE SCALE GENOMIC DNA]</scope>
    <source>
        <strain evidence="2">NZ13_MG1</strain>
    </source>
</reference>
<dbReference type="SUPFAM" id="SSF81301">
    <property type="entry name" value="Nucleotidyltransferase"/>
    <property type="match status" value="1"/>
</dbReference>
<sequence length="121" mass="14163">MEIIERRKKERTRIIEEAREWVSTLGFRLTVILIGSYARGDFNLWSDVDILLVSDVFQGNPLNRLKMVNPPPGYEVIPVNTYEFLENMRKKNVLIQEASKHGIILRDDLNLAKHLKKTEEQ</sequence>
<dbReference type="Gene3D" id="3.30.460.10">
    <property type="entry name" value="Beta Polymerase, domain 2"/>
    <property type="match status" value="1"/>
</dbReference>
<dbReference type="PANTHER" id="PTHR43449:SF1">
    <property type="entry name" value="POLYMERASE BETA NUCLEOTIDYLTRANSFERASE DOMAIN-CONTAINING PROTEIN"/>
    <property type="match status" value="1"/>
</dbReference>
<protein>
    <recommendedName>
        <fullName evidence="1">Polymerase nucleotidyl transferase domain-containing protein</fullName>
    </recommendedName>
</protein>
<evidence type="ECO:0000259" key="1">
    <source>
        <dbReference type="Pfam" id="PF01909"/>
    </source>
</evidence>
<dbReference type="GO" id="GO:0016779">
    <property type="term" value="F:nucleotidyltransferase activity"/>
    <property type="evidence" value="ECO:0007669"/>
    <property type="project" value="InterPro"/>
</dbReference>
<accession>A0A2R7Y1T3</accession>
<dbReference type="Proteomes" id="UP000244066">
    <property type="component" value="Unassembled WGS sequence"/>
</dbReference>
<dbReference type="PANTHER" id="PTHR43449">
    <property type="entry name" value="NUCLEOTIDYLTRANSFERASE"/>
    <property type="match status" value="1"/>
</dbReference>
<feature type="domain" description="Polymerase nucleotidyl transferase" evidence="1">
    <location>
        <begin position="17"/>
        <end position="78"/>
    </location>
</feature>
<evidence type="ECO:0000313" key="3">
    <source>
        <dbReference type="Proteomes" id="UP000244066"/>
    </source>
</evidence>
<organism evidence="2 3">
    <name type="scientific">Candidatus Terraquivivens tikiterensis</name>
    <dbReference type="NCBI Taxonomy" id="1980982"/>
    <lineage>
        <taxon>Archaea</taxon>
        <taxon>Nitrososphaerota</taxon>
        <taxon>Candidatus Wolframiiraptoraceae</taxon>
        <taxon>Candidatus Terraquivivens</taxon>
    </lineage>
</organism>
<dbReference type="EMBL" id="NDWU01000016">
    <property type="protein sequence ID" value="PUA31496.1"/>
    <property type="molecule type" value="Genomic_DNA"/>
</dbReference>
<name>A0A2R7Y1T3_9ARCH</name>
<dbReference type="InterPro" id="IPR043519">
    <property type="entry name" value="NT_sf"/>
</dbReference>
<gene>
    <name evidence="2" type="ORF">B9J98_05975</name>
</gene>
<dbReference type="AlphaFoldDB" id="A0A2R7Y1T3"/>